<keyword evidence="2" id="KW-0560">Oxidoreductase</keyword>
<evidence type="ECO:0000313" key="7">
    <source>
        <dbReference type="Proteomes" id="UP000257080"/>
    </source>
</evidence>
<dbReference type="RefSeq" id="WP_116418715.1">
    <property type="nucleotide sequence ID" value="NZ_NBXC01000017.1"/>
</dbReference>
<protein>
    <submittedName>
        <fullName evidence="6">Oxidoreductase</fullName>
    </submittedName>
</protein>
<evidence type="ECO:0000256" key="1">
    <source>
        <dbReference type="ARBA" id="ARBA00010928"/>
    </source>
</evidence>
<accession>A0A3E0WBV5</accession>
<dbReference type="Gene3D" id="3.40.50.720">
    <property type="entry name" value="NAD(P)-binding Rossmann-like Domain"/>
    <property type="match status" value="1"/>
</dbReference>
<dbReference type="SUPFAM" id="SSF55347">
    <property type="entry name" value="Glyceraldehyde-3-phosphate dehydrogenase-like, C-terminal domain"/>
    <property type="match status" value="1"/>
</dbReference>
<gene>
    <name evidence="6" type="ORF">B7R25_09445</name>
</gene>
<dbReference type="Pfam" id="PF22725">
    <property type="entry name" value="GFO_IDH_MocA_C3"/>
    <property type="match status" value="1"/>
</dbReference>
<evidence type="ECO:0000256" key="3">
    <source>
        <dbReference type="ARBA" id="ARBA00023027"/>
    </source>
</evidence>
<sequence>MNYAANAPLRTGLLGFGLSGRVFHAPFLAADPQFVLSIIVTADPGRQAEARRLHPGARVVADADELFDAAGELDLVVIGTPPATHHPLARRAIGAGLGVVVDKPFAATSAEGEELVSLATSAGVPLTVFQNRRWDADFLTLKGLLDTGALAGAFRFESAFEWFKPGGARAWKAEATEAEGGGILFDLGTHLIDQALQLFGPVATFSAELATRHPSSAAVDDAFVSLHHASGVTSHLTMNSLAAQKRPRFRVLTPSTAYTKWGLDGQEAALKAGALPTDEGYGVEPASAWGVLGIDGAEGSLDTVAPERGDYASFYRLLGQAIATGSALPVDPADAVEVLRLIERLHERGVRL</sequence>
<dbReference type="EMBL" id="NBXE01000022">
    <property type="protein sequence ID" value="RFA26956.1"/>
    <property type="molecule type" value="Genomic_DNA"/>
</dbReference>
<name>A0A3E0WBV5_9MICO</name>
<proteinExistence type="inferred from homology"/>
<comment type="caution">
    <text evidence="6">The sequence shown here is derived from an EMBL/GenBank/DDBJ whole genome shotgun (WGS) entry which is preliminary data.</text>
</comment>
<dbReference type="OrthoDB" id="256869at2"/>
<evidence type="ECO:0000313" key="6">
    <source>
        <dbReference type="EMBL" id="RFA26956.1"/>
    </source>
</evidence>
<evidence type="ECO:0000259" key="4">
    <source>
        <dbReference type="Pfam" id="PF01408"/>
    </source>
</evidence>
<dbReference type="AlphaFoldDB" id="A0A3E0WBV5"/>
<dbReference type="Gene3D" id="3.30.360.10">
    <property type="entry name" value="Dihydrodipicolinate Reductase, domain 2"/>
    <property type="match status" value="1"/>
</dbReference>
<comment type="similarity">
    <text evidence="1">Belongs to the Gfo/Idh/MocA family.</text>
</comment>
<dbReference type="PANTHER" id="PTHR43708">
    <property type="entry name" value="CONSERVED EXPRESSED OXIDOREDUCTASE (EUROFUNG)"/>
    <property type="match status" value="1"/>
</dbReference>
<dbReference type="PANTHER" id="PTHR43708:SF5">
    <property type="entry name" value="CONSERVED EXPRESSED OXIDOREDUCTASE (EUROFUNG)-RELATED"/>
    <property type="match status" value="1"/>
</dbReference>
<organism evidence="6 7">
    <name type="scientific">Subtercola boreus</name>
    <dbReference type="NCBI Taxonomy" id="120213"/>
    <lineage>
        <taxon>Bacteria</taxon>
        <taxon>Bacillati</taxon>
        <taxon>Actinomycetota</taxon>
        <taxon>Actinomycetes</taxon>
        <taxon>Micrococcales</taxon>
        <taxon>Microbacteriaceae</taxon>
        <taxon>Subtercola</taxon>
    </lineage>
</organism>
<dbReference type="InterPro" id="IPR051317">
    <property type="entry name" value="Gfo/Idh/MocA_oxidoreduct"/>
</dbReference>
<dbReference type="GO" id="GO:0000166">
    <property type="term" value="F:nucleotide binding"/>
    <property type="evidence" value="ECO:0007669"/>
    <property type="project" value="InterPro"/>
</dbReference>
<evidence type="ECO:0000259" key="5">
    <source>
        <dbReference type="Pfam" id="PF22725"/>
    </source>
</evidence>
<dbReference type="Pfam" id="PF01408">
    <property type="entry name" value="GFO_IDH_MocA"/>
    <property type="match status" value="1"/>
</dbReference>
<dbReference type="Proteomes" id="UP000257080">
    <property type="component" value="Unassembled WGS sequence"/>
</dbReference>
<reference evidence="6 7" key="1">
    <citation type="submission" date="2017-04" db="EMBL/GenBank/DDBJ databases">
        <title>Comparative genome analysis of Subtercola boreus.</title>
        <authorList>
            <person name="Cho Y.-J."/>
            <person name="Cho A."/>
            <person name="Kim O.-S."/>
            <person name="Lee J.-I."/>
        </authorList>
    </citation>
    <scope>NUCLEOTIDE SEQUENCE [LARGE SCALE GENOMIC DNA]</scope>
    <source>
        <strain evidence="6 7">P28004</strain>
    </source>
</reference>
<feature type="domain" description="Gfo/Idh/MocA-like oxidoreductase N-terminal" evidence="4">
    <location>
        <begin position="10"/>
        <end position="128"/>
    </location>
</feature>
<dbReference type="InterPro" id="IPR036291">
    <property type="entry name" value="NAD(P)-bd_dom_sf"/>
</dbReference>
<dbReference type="InterPro" id="IPR055170">
    <property type="entry name" value="GFO_IDH_MocA-like_dom"/>
</dbReference>
<dbReference type="SUPFAM" id="SSF51735">
    <property type="entry name" value="NAD(P)-binding Rossmann-fold domains"/>
    <property type="match status" value="1"/>
</dbReference>
<evidence type="ECO:0000256" key="2">
    <source>
        <dbReference type="ARBA" id="ARBA00023002"/>
    </source>
</evidence>
<keyword evidence="3" id="KW-0520">NAD</keyword>
<dbReference type="GO" id="GO:0016491">
    <property type="term" value="F:oxidoreductase activity"/>
    <property type="evidence" value="ECO:0007669"/>
    <property type="project" value="UniProtKB-KW"/>
</dbReference>
<dbReference type="InterPro" id="IPR000683">
    <property type="entry name" value="Gfo/Idh/MocA-like_OxRdtase_N"/>
</dbReference>
<feature type="domain" description="GFO/IDH/MocA-like oxidoreductase" evidence="5">
    <location>
        <begin position="138"/>
        <end position="252"/>
    </location>
</feature>